<accession>A0AAW1RK23</accession>
<dbReference type="InterPro" id="IPR003593">
    <property type="entry name" value="AAA+_ATPase"/>
</dbReference>
<dbReference type="GO" id="GO:0016020">
    <property type="term" value="C:membrane"/>
    <property type="evidence" value="ECO:0007669"/>
    <property type="project" value="UniProtKB-SubCell"/>
</dbReference>
<dbReference type="SUPFAM" id="SSF52540">
    <property type="entry name" value="P-loop containing nucleoside triphosphate hydrolases"/>
    <property type="match status" value="1"/>
</dbReference>
<comment type="subcellular location">
    <subcellularLocation>
        <location evidence="1">Membrane</location>
        <topology evidence="1">Multi-pass membrane protein</topology>
    </subcellularLocation>
</comment>
<dbReference type="Proteomes" id="UP001445335">
    <property type="component" value="Unassembled WGS sequence"/>
</dbReference>
<name>A0AAW1RK23_9CHLO</name>
<keyword evidence="3 8" id="KW-0812">Transmembrane</keyword>
<gene>
    <name evidence="10" type="ORF">WJX81_007595</name>
</gene>
<dbReference type="InterPro" id="IPR017871">
    <property type="entry name" value="ABC_transporter-like_CS"/>
</dbReference>
<evidence type="ECO:0000256" key="4">
    <source>
        <dbReference type="ARBA" id="ARBA00022741"/>
    </source>
</evidence>
<dbReference type="PROSITE" id="PS00211">
    <property type="entry name" value="ABC_TRANSPORTER_1"/>
    <property type="match status" value="1"/>
</dbReference>
<feature type="transmembrane region" description="Helical" evidence="8">
    <location>
        <begin position="392"/>
        <end position="410"/>
    </location>
</feature>
<keyword evidence="7 8" id="KW-0472">Membrane</keyword>
<dbReference type="Pfam" id="PF01061">
    <property type="entry name" value="ABC2_membrane"/>
    <property type="match status" value="1"/>
</dbReference>
<evidence type="ECO:0000313" key="10">
    <source>
        <dbReference type="EMBL" id="KAK9834196.1"/>
    </source>
</evidence>
<dbReference type="PROSITE" id="PS50893">
    <property type="entry name" value="ABC_TRANSPORTER_2"/>
    <property type="match status" value="1"/>
</dbReference>
<dbReference type="InterPro" id="IPR050352">
    <property type="entry name" value="ABCG_transporters"/>
</dbReference>
<dbReference type="GO" id="GO:0140359">
    <property type="term" value="F:ABC-type transporter activity"/>
    <property type="evidence" value="ECO:0007669"/>
    <property type="project" value="InterPro"/>
</dbReference>
<evidence type="ECO:0000256" key="8">
    <source>
        <dbReference type="SAM" id="Phobius"/>
    </source>
</evidence>
<dbReference type="AlphaFoldDB" id="A0AAW1RK23"/>
<evidence type="ECO:0000259" key="9">
    <source>
        <dbReference type="PROSITE" id="PS50893"/>
    </source>
</evidence>
<dbReference type="Gene3D" id="3.40.50.300">
    <property type="entry name" value="P-loop containing nucleotide triphosphate hydrolases"/>
    <property type="match status" value="1"/>
</dbReference>
<proteinExistence type="predicted"/>
<evidence type="ECO:0000256" key="3">
    <source>
        <dbReference type="ARBA" id="ARBA00022692"/>
    </source>
</evidence>
<reference evidence="10 11" key="1">
    <citation type="journal article" date="2024" name="Nat. Commun.">
        <title>Phylogenomics reveals the evolutionary origins of lichenization in chlorophyte algae.</title>
        <authorList>
            <person name="Puginier C."/>
            <person name="Libourel C."/>
            <person name="Otte J."/>
            <person name="Skaloud P."/>
            <person name="Haon M."/>
            <person name="Grisel S."/>
            <person name="Petersen M."/>
            <person name="Berrin J.G."/>
            <person name="Delaux P.M."/>
            <person name="Dal Grande F."/>
            <person name="Keller J."/>
        </authorList>
    </citation>
    <scope>NUCLEOTIDE SEQUENCE [LARGE SCALE GENOMIC DNA]</scope>
    <source>
        <strain evidence="10 11">SAG 245.80</strain>
    </source>
</reference>
<evidence type="ECO:0000256" key="6">
    <source>
        <dbReference type="ARBA" id="ARBA00022989"/>
    </source>
</evidence>
<dbReference type="EMBL" id="JALJOU010000033">
    <property type="protein sequence ID" value="KAK9834196.1"/>
    <property type="molecule type" value="Genomic_DNA"/>
</dbReference>
<dbReference type="PANTHER" id="PTHR48041:SF139">
    <property type="entry name" value="PROTEIN SCARLET"/>
    <property type="match status" value="1"/>
</dbReference>
<evidence type="ECO:0000256" key="5">
    <source>
        <dbReference type="ARBA" id="ARBA00022840"/>
    </source>
</evidence>
<feature type="domain" description="ABC transporter" evidence="9">
    <location>
        <begin position="9"/>
        <end position="262"/>
    </location>
</feature>
<evidence type="ECO:0000256" key="2">
    <source>
        <dbReference type="ARBA" id="ARBA00022448"/>
    </source>
</evidence>
<protein>
    <recommendedName>
        <fullName evidence="9">ABC transporter domain-containing protein</fullName>
    </recommendedName>
</protein>
<keyword evidence="5" id="KW-0067">ATP-binding</keyword>
<dbReference type="InterPro" id="IPR013525">
    <property type="entry name" value="ABC2_TM"/>
</dbReference>
<dbReference type="Pfam" id="PF00005">
    <property type="entry name" value="ABC_tran"/>
    <property type="match status" value="1"/>
</dbReference>
<feature type="transmembrane region" description="Helical" evidence="8">
    <location>
        <begin position="520"/>
        <end position="542"/>
    </location>
</feature>
<feature type="transmembrane region" description="Helical" evidence="8">
    <location>
        <begin position="317"/>
        <end position="339"/>
    </location>
</feature>
<dbReference type="GO" id="GO:0005524">
    <property type="term" value="F:ATP binding"/>
    <property type="evidence" value="ECO:0007669"/>
    <property type="project" value="UniProtKB-KW"/>
</dbReference>
<dbReference type="GO" id="GO:0016887">
    <property type="term" value="F:ATP hydrolysis activity"/>
    <property type="evidence" value="ECO:0007669"/>
    <property type="project" value="InterPro"/>
</dbReference>
<feature type="transmembrane region" description="Helical" evidence="8">
    <location>
        <begin position="360"/>
        <end position="386"/>
    </location>
</feature>
<evidence type="ECO:0000256" key="1">
    <source>
        <dbReference type="ARBA" id="ARBA00004141"/>
    </source>
</evidence>
<keyword evidence="4" id="KW-0547">Nucleotide-binding</keyword>
<dbReference type="InterPro" id="IPR027417">
    <property type="entry name" value="P-loop_NTPase"/>
</dbReference>
<sequence>MLVQYPASLQWLDLACQVVDPATHVRKQILLPSSGEAVPGEIVAIIGPSGAGKSTLLDILSQRKGGRVCGQVLMNGLPLGKAFQRHCAYVPQEDTFVPTLSAWETLKVHARLRSQRGTPAAEVHARTLRALAVMGLWRVRNTQVGGVLPGGIRVRGLSGGEQRRLSIACALVAQPSILFLDEPTTGLDSFAALNIMDHMSCLAALGHTIIATLHQPRTAIWDMLHKARVVSVVVMSEGAVVYAGPPERAAAWFCLGLGYSYERGRDGSLSDWLMDLVSVRFAKPSDLAGRSVTFRKESGGLIFYDLPETPGAIFQRLATLFFLVLLYDLLPFCYMSFYVADRKFYAADVAAGLYHSSAYYAAQGLAGAPFVCLNTLVGALAAYGLAGLRPDAWAVAQFALVLVLQSLVAIQVMDMAYIILTGYISAAILLSGFFMRMSACKIRPLVWLSYLSFPRRGHTHCELTMWSLHGVARVELGGRDFWPPGCGPGSPPAGRSETGGACRPTHGDTVLSYWEFTLGVGQVLGVLLAFYAVLHAASYIALARLYRQRR</sequence>
<feature type="transmembrane region" description="Helical" evidence="8">
    <location>
        <begin position="417"/>
        <end position="435"/>
    </location>
</feature>
<evidence type="ECO:0000256" key="7">
    <source>
        <dbReference type="ARBA" id="ARBA00023136"/>
    </source>
</evidence>
<comment type="caution">
    <text evidence="10">The sequence shown here is derived from an EMBL/GenBank/DDBJ whole genome shotgun (WGS) entry which is preliminary data.</text>
</comment>
<keyword evidence="2" id="KW-0813">Transport</keyword>
<keyword evidence="6 8" id="KW-1133">Transmembrane helix</keyword>
<keyword evidence="11" id="KW-1185">Reference proteome</keyword>
<evidence type="ECO:0000313" key="11">
    <source>
        <dbReference type="Proteomes" id="UP001445335"/>
    </source>
</evidence>
<dbReference type="InterPro" id="IPR003439">
    <property type="entry name" value="ABC_transporter-like_ATP-bd"/>
</dbReference>
<dbReference type="PANTHER" id="PTHR48041">
    <property type="entry name" value="ABC TRANSPORTER G FAMILY MEMBER 28"/>
    <property type="match status" value="1"/>
</dbReference>
<organism evidence="10 11">
    <name type="scientific">Elliptochloris bilobata</name>
    <dbReference type="NCBI Taxonomy" id="381761"/>
    <lineage>
        <taxon>Eukaryota</taxon>
        <taxon>Viridiplantae</taxon>
        <taxon>Chlorophyta</taxon>
        <taxon>core chlorophytes</taxon>
        <taxon>Trebouxiophyceae</taxon>
        <taxon>Trebouxiophyceae incertae sedis</taxon>
        <taxon>Elliptochloris clade</taxon>
        <taxon>Elliptochloris</taxon>
    </lineage>
</organism>
<dbReference type="SMART" id="SM00382">
    <property type="entry name" value="AAA"/>
    <property type="match status" value="1"/>
</dbReference>